<sequence length="359" mass="40216">MSDCPLTDDAIHQLNVSEFAAKARQNDIPHATIPAEVGFYIESSFAVADINIDPSKFAGIGGVAERRLVELMQKDRTDTERPRVLFELIVPNLAHTEQADHGIRLQDLLEVRPTHKRERIVLYLHGGGYIYGSPASHRGHVAKISAMTGMRAVAIDYRLSPLNMFPAQLLDALYSYLFLLDQGFQQENIILAGESSGGNLVLVLALLLRHLGIGNLRGTVLISPWPELSCTSRSAVENEDFDYLTFPNVEFPENPGRMFYAPGHRLTEDLIAELRHPLVSPLYGDFSDFPPTLIQAGTRERLYDDIAKLYEKMSAQNTHETANIVFEAYDDMIHVFQQFEEAPDTEIAYASIGKFIRSL</sequence>
<evidence type="ECO:0000313" key="4">
    <source>
        <dbReference type="EMBL" id="ORX67056.1"/>
    </source>
</evidence>
<dbReference type="InterPro" id="IPR013094">
    <property type="entry name" value="AB_hydrolase_3"/>
</dbReference>
<organism evidence="4 5">
    <name type="scientific">Linderina pennispora</name>
    <dbReference type="NCBI Taxonomy" id="61395"/>
    <lineage>
        <taxon>Eukaryota</taxon>
        <taxon>Fungi</taxon>
        <taxon>Fungi incertae sedis</taxon>
        <taxon>Zoopagomycota</taxon>
        <taxon>Kickxellomycotina</taxon>
        <taxon>Kickxellomycetes</taxon>
        <taxon>Kickxellales</taxon>
        <taxon>Kickxellaceae</taxon>
        <taxon>Linderina</taxon>
    </lineage>
</organism>
<dbReference type="InterPro" id="IPR002168">
    <property type="entry name" value="Lipase_GDXG_HIS_AS"/>
</dbReference>
<gene>
    <name evidence="4" type="ORF">DL89DRAFT_294854</name>
</gene>
<name>A0A1Y1W1F3_9FUNG</name>
<comment type="caution">
    <text evidence="4">The sequence shown here is derived from an EMBL/GenBank/DDBJ whole genome shotgun (WGS) entry which is preliminary data.</text>
</comment>
<dbReference type="PANTHER" id="PTHR48081:SF8">
    <property type="entry name" value="ALPHA_BETA HYDROLASE FOLD-3 DOMAIN-CONTAINING PROTEIN-RELATED"/>
    <property type="match status" value="1"/>
</dbReference>
<dbReference type="EMBL" id="MCFD01000013">
    <property type="protein sequence ID" value="ORX67056.1"/>
    <property type="molecule type" value="Genomic_DNA"/>
</dbReference>
<dbReference type="RefSeq" id="XP_040740978.1">
    <property type="nucleotide sequence ID" value="XM_040890565.1"/>
</dbReference>
<comment type="similarity">
    <text evidence="1">Belongs to the 'GDXG' lipolytic enzyme family.</text>
</comment>
<keyword evidence="2" id="KW-0378">Hydrolase</keyword>
<dbReference type="PROSITE" id="PS01173">
    <property type="entry name" value="LIPASE_GDXG_HIS"/>
    <property type="match status" value="1"/>
</dbReference>
<dbReference type="Pfam" id="PF07859">
    <property type="entry name" value="Abhydrolase_3"/>
    <property type="match status" value="1"/>
</dbReference>
<dbReference type="InterPro" id="IPR050300">
    <property type="entry name" value="GDXG_lipolytic_enzyme"/>
</dbReference>
<dbReference type="Proteomes" id="UP000193922">
    <property type="component" value="Unassembled WGS sequence"/>
</dbReference>
<accession>A0A1Y1W1F3</accession>
<dbReference type="GO" id="GO:0016787">
    <property type="term" value="F:hydrolase activity"/>
    <property type="evidence" value="ECO:0007669"/>
    <property type="project" value="UniProtKB-KW"/>
</dbReference>
<dbReference type="AlphaFoldDB" id="A0A1Y1W1F3"/>
<dbReference type="PANTHER" id="PTHR48081">
    <property type="entry name" value="AB HYDROLASE SUPERFAMILY PROTEIN C4A8.06C"/>
    <property type="match status" value="1"/>
</dbReference>
<dbReference type="STRING" id="61395.A0A1Y1W1F3"/>
<feature type="domain" description="Alpha/beta hydrolase fold-3" evidence="3">
    <location>
        <begin position="121"/>
        <end position="337"/>
    </location>
</feature>
<dbReference type="Gene3D" id="3.40.50.1820">
    <property type="entry name" value="alpha/beta hydrolase"/>
    <property type="match status" value="1"/>
</dbReference>
<dbReference type="GeneID" id="63807213"/>
<keyword evidence="5" id="KW-1185">Reference proteome</keyword>
<reference evidence="4 5" key="1">
    <citation type="submission" date="2016-07" db="EMBL/GenBank/DDBJ databases">
        <title>Pervasive Adenine N6-methylation of Active Genes in Fungi.</title>
        <authorList>
            <consortium name="DOE Joint Genome Institute"/>
            <person name="Mondo S.J."/>
            <person name="Dannebaum R.O."/>
            <person name="Kuo R.C."/>
            <person name="Labutti K."/>
            <person name="Haridas S."/>
            <person name="Kuo A."/>
            <person name="Salamov A."/>
            <person name="Ahrendt S.R."/>
            <person name="Lipzen A."/>
            <person name="Sullivan W."/>
            <person name="Andreopoulos W.B."/>
            <person name="Clum A."/>
            <person name="Lindquist E."/>
            <person name="Daum C."/>
            <person name="Ramamoorthy G.K."/>
            <person name="Gryganskyi A."/>
            <person name="Culley D."/>
            <person name="Magnuson J.K."/>
            <person name="James T.Y."/>
            <person name="O'Malley M.A."/>
            <person name="Stajich J.E."/>
            <person name="Spatafora J.W."/>
            <person name="Visel A."/>
            <person name="Grigoriev I.V."/>
        </authorList>
    </citation>
    <scope>NUCLEOTIDE SEQUENCE [LARGE SCALE GENOMIC DNA]</scope>
    <source>
        <strain evidence="4 5">ATCC 12442</strain>
    </source>
</reference>
<evidence type="ECO:0000313" key="5">
    <source>
        <dbReference type="Proteomes" id="UP000193922"/>
    </source>
</evidence>
<evidence type="ECO:0000256" key="1">
    <source>
        <dbReference type="ARBA" id="ARBA00010515"/>
    </source>
</evidence>
<dbReference type="InterPro" id="IPR029058">
    <property type="entry name" value="AB_hydrolase_fold"/>
</dbReference>
<dbReference type="SUPFAM" id="SSF53474">
    <property type="entry name" value="alpha/beta-Hydrolases"/>
    <property type="match status" value="1"/>
</dbReference>
<dbReference type="OrthoDB" id="408631at2759"/>
<evidence type="ECO:0000256" key="2">
    <source>
        <dbReference type="ARBA" id="ARBA00022801"/>
    </source>
</evidence>
<proteinExistence type="inferred from homology"/>
<protein>
    <recommendedName>
        <fullName evidence="3">Alpha/beta hydrolase fold-3 domain-containing protein</fullName>
    </recommendedName>
</protein>
<evidence type="ECO:0000259" key="3">
    <source>
        <dbReference type="Pfam" id="PF07859"/>
    </source>
</evidence>